<keyword evidence="8" id="KW-1185">Reference proteome</keyword>
<dbReference type="InterPro" id="IPR041542">
    <property type="entry name" value="GH43_C2"/>
</dbReference>
<evidence type="ECO:0000259" key="6">
    <source>
        <dbReference type="Pfam" id="PF17851"/>
    </source>
</evidence>
<dbReference type="Gene3D" id="2.60.120.200">
    <property type="match status" value="1"/>
</dbReference>
<dbReference type="AlphaFoldDB" id="A0A1Y1ZAS6"/>
<dbReference type="SUPFAM" id="SSF49899">
    <property type="entry name" value="Concanavalin A-like lectins/glucanases"/>
    <property type="match status" value="1"/>
</dbReference>
<feature type="domain" description="Beta-xylosidase C-terminal Concanavalin A-like" evidence="6">
    <location>
        <begin position="307"/>
        <end position="461"/>
    </location>
</feature>
<name>A0A1Y1ZAS6_9PLEO</name>
<dbReference type="STRING" id="1231657.A0A1Y1ZAS6"/>
<evidence type="ECO:0000256" key="4">
    <source>
        <dbReference type="PIRSR" id="PIRSR606710-2"/>
    </source>
</evidence>
<keyword evidence="3 5" id="KW-0326">Glycosidase</keyword>
<comment type="similarity">
    <text evidence="1 5">Belongs to the glycosyl hydrolase 43 family.</text>
</comment>
<dbReference type="PANTHER" id="PTHR42812:SF12">
    <property type="entry name" value="BETA-XYLOSIDASE-RELATED"/>
    <property type="match status" value="1"/>
</dbReference>
<dbReference type="InterPro" id="IPR051795">
    <property type="entry name" value="Glycosyl_Hydrlase_43"/>
</dbReference>
<dbReference type="InterPro" id="IPR006710">
    <property type="entry name" value="Glyco_hydro_43"/>
</dbReference>
<evidence type="ECO:0000313" key="7">
    <source>
        <dbReference type="EMBL" id="ORY07380.1"/>
    </source>
</evidence>
<reference evidence="7 8" key="1">
    <citation type="submission" date="2016-07" db="EMBL/GenBank/DDBJ databases">
        <title>Pervasive Adenine N6-methylation of Active Genes in Fungi.</title>
        <authorList>
            <consortium name="DOE Joint Genome Institute"/>
            <person name="Mondo S.J."/>
            <person name="Dannebaum R.O."/>
            <person name="Kuo R.C."/>
            <person name="Labutti K."/>
            <person name="Haridas S."/>
            <person name="Kuo A."/>
            <person name="Salamov A."/>
            <person name="Ahrendt S.R."/>
            <person name="Lipzen A."/>
            <person name="Sullivan W."/>
            <person name="Andreopoulos W.B."/>
            <person name="Clum A."/>
            <person name="Lindquist E."/>
            <person name="Daum C."/>
            <person name="Ramamoorthy G.K."/>
            <person name="Gryganskyi A."/>
            <person name="Culley D."/>
            <person name="Magnuson J.K."/>
            <person name="James T.Y."/>
            <person name="O'Malley M.A."/>
            <person name="Stajich J.E."/>
            <person name="Spatafora J.W."/>
            <person name="Visel A."/>
            <person name="Grigoriev I.V."/>
        </authorList>
    </citation>
    <scope>NUCLEOTIDE SEQUENCE [LARGE SCALE GENOMIC DNA]</scope>
    <source>
        <strain evidence="7 8">CBS 115471</strain>
    </source>
</reference>
<feature type="site" description="Important for catalytic activity, responsible for pKa modulation of the active site Glu and correct orientation of both the proton donor and substrate" evidence="4">
    <location>
        <position position="87"/>
    </location>
</feature>
<proteinExistence type="inferred from homology"/>
<dbReference type="Pfam" id="PF17851">
    <property type="entry name" value="GH43_C2"/>
    <property type="match status" value="1"/>
</dbReference>
<dbReference type="InterPro" id="IPR013320">
    <property type="entry name" value="ConA-like_dom_sf"/>
</dbReference>
<dbReference type="OrthoDB" id="408373at2759"/>
<protein>
    <submittedName>
        <fullName evidence="7">Putative xylosidase/arabinosidase</fullName>
    </submittedName>
</protein>
<dbReference type="EMBL" id="MCFA01000109">
    <property type="protein sequence ID" value="ORY07380.1"/>
    <property type="molecule type" value="Genomic_DNA"/>
</dbReference>
<dbReference type="Proteomes" id="UP000193144">
    <property type="component" value="Unassembled WGS sequence"/>
</dbReference>
<dbReference type="Gene3D" id="2.115.10.20">
    <property type="entry name" value="Glycosyl hydrolase domain, family 43"/>
    <property type="match status" value="1"/>
</dbReference>
<evidence type="ECO:0000256" key="2">
    <source>
        <dbReference type="ARBA" id="ARBA00022801"/>
    </source>
</evidence>
<dbReference type="CDD" id="cd18617">
    <property type="entry name" value="GH43_XynB-like"/>
    <property type="match status" value="1"/>
</dbReference>
<dbReference type="PANTHER" id="PTHR42812">
    <property type="entry name" value="BETA-XYLOSIDASE"/>
    <property type="match status" value="1"/>
</dbReference>
<evidence type="ECO:0000256" key="5">
    <source>
        <dbReference type="RuleBase" id="RU361187"/>
    </source>
</evidence>
<evidence type="ECO:0000256" key="3">
    <source>
        <dbReference type="ARBA" id="ARBA00023295"/>
    </source>
</evidence>
<evidence type="ECO:0000313" key="8">
    <source>
        <dbReference type="Proteomes" id="UP000193144"/>
    </source>
</evidence>
<accession>A0A1Y1ZAS6</accession>
<comment type="caution">
    <text evidence="7">The sequence shown here is derived from an EMBL/GenBank/DDBJ whole genome shotgun (WGS) entry which is preliminary data.</text>
</comment>
<evidence type="ECO:0000256" key="1">
    <source>
        <dbReference type="ARBA" id="ARBA00009865"/>
    </source>
</evidence>
<sequence length="465" mass="51951">MFPGLPIYASQDLVHWKQIGNGLYSPSQLSLKKSCTNLHPQTSGAIMLATGGTPGAAGISQNFIISCQDIYAGNWSDPVYFDFQGIDPSLFFSDDGKAYICGSAGPGPMTKIHLFEVDIKTGEKLTDEKKIWDGTGGIYPEGPHIYVKDGWYYLVISERGTHEDHMITMARAKSIWGPYEECPKNPILTARGTGEYVQYTGHCEAFQDVEGGWWGVCLGVRKYGEGRFVMGRETFLTSGRWEEGGWLELDLVKINPEAIVKKDDDVAKLIAADGLDYLYIRDVELQRYKFSQRFQHPEFSDNWKAVTLTTSSTDLSHPESSPTFVGKRRRILTGTSSVTLRAKELSTHPKVKAGLAIYKDEHRYLRIFYDTSDQALVVELINNAKNISQSSKVAIEITGDIELRIEYMEKDYQLVYRHGNGKAETLPRRDTLEMTGPDFVGPVIGVFAVSEGDDVQVDFSDLSIT</sequence>
<gene>
    <name evidence="7" type="ORF">BCR34DRAFT_631161</name>
</gene>
<organism evidence="7 8">
    <name type="scientific">Clohesyomyces aquaticus</name>
    <dbReference type="NCBI Taxonomy" id="1231657"/>
    <lineage>
        <taxon>Eukaryota</taxon>
        <taxon>Fungi</taxon>
        <taxon>Dikarya</taxon>
        <taxon>Ascomycota</taxon>
        <taxon>Pezizomycotina</taxon>
        <taxon>Dothideomycetes</taxon>
        <taxon>Pleosporomycetidae</taxon>
        <taxon>Pleosporales</taxon>
        <taxon>Lindgomycetaceae</taxon>
        <taxon>Clohesyomyces</taxon>
    </lineage>
</organism>
<dbReference type="Pfam" id="PF04616">
    <property type="entry name" value="Glyco_hydro_43"/>
    <property type="match status" value="1"/>
</dbReference>
<keyword evidence="2 5" id="KW-0378">Hydrolase</keyword>
<dbReference type="InterPro" id="IPR023296">
    <property type="entry name" value="Glyco_hydro_beta-prop_sf"/>
</dbReference>
<dbReference type="GO" id="GO:0004553">
    <property type="term" value="F:hydrolase activity, hydrolyzing O-glycosyl compounds"/>
    <property type="evidence" value="ECO:0007669"/>
    <property type="project" value="InterPro"/>
</dbReference>
<dbReference type="GO" id="GO:0005975">
    <property type="term" value="P:carbohydrate metabolic process"/>
    <property type="evidence" value="ECO:0007669"/>
    <property type="project" value="InterPro"/>
</dbReference>
<dbReference type="SUPFAM" id="SSF75005">
    <property type="entry name" value="Arabinanase/levansucrase/invertase"/>
    <property type="match status" value="1"/>
</dbReference>